<dbReference type="Pfam" id="PF05698">
    <property type="entry name" value="Trigger_C"/>
    <property type="match status" value="1"/>
</dbReference>
<dbReference type="HAMAP" id="MF_00303">
    <property type="entry name" value="Trigger_factor_Tig"/>
    <property type="match status" value="1"/>
</dbReference>
<evidence type="ECO:0000313" key="17">
    <source>
        <dbReference type="Proteomes" id="UP001205843"/>
    </source>
</evidence>
<dbReference type="AlphaFoldDB" id="A0AAE3G616"/>
<feature type="compositionally biased region" description="Basic and acidic residues" evidence="12">
    <location>
        <begin position="425"/>
        <end position="441"/>
    </location>
</feature>
<name>A0AAE3G616_9GAMM</name>
<dbReference type="SUPFAM" id="SSF54534">
    <property type="entry name" value="FKBP-like"/>
    <property type="match status" value="1"/>
</dbReference>
<dbReference type="Pfam" id="PF05697">
    <property type="entry name" value="Trigger_N"/>
    <property type="match status" value="1"/>
</dbReference>
<evidence type="ECO:0000256" key="4">
    <source>
        <dbReference type="ARBA" id="ARBA00016902"/>
    </source>
</evidence>
<dbReference type="InterPro" id="IPR008881">
    <property type="entry name" value="Trigger_fac_ribosome-bd_bac"/>
</dbReference>
<dbReference type="GO" id="GO:0015031">
    <property type="term" value="P:protein transport"/>
    <property type="evidence" value="ECO:0007669"/>
    <property type="project" value="UniProtKB-UniRule"/>
</dbReference>
<feature type="compositionally biased region" description="Acidic residues" evidence="12">
    <location>
        <begin position="173"/>
        <end position="184"/>
    </location>
</feature>
<keyword evidence="8 11" id="KW-0413">Isomerase</keyword>
<evidence type="ECO:0000256" key="11">
    <source>
        <dbReference type="HAMAP-Rule" id="MF_00303"/>
    </source>
</evidence>
<dbReference type="InterPro" id="IPR008880">
    <property type="entry name" value="Trigger_fac_C"/>
</dbReference>
<dbReference type="Gene3D" id="3.30.70.1050">
    <property type="entry name" value="Trigger factor ribosome-binding domain"/>
    <property type="match status" value="1"/>
</dbReference>
<evidence type="ECO:0000256" key="1">
    <source>
        <dbReference type="ARBA" id="ARBA00000971"/>
    </source>
</evidence>
<comment type="subcellular location">
    <subcellularLocation>
        <location evidence="11">Cytoplasm</location>
    </subcellularLocation>
    <text evidence="11">About half TF is bound to the ribosome near the polypeptide exit tunnel while the other half is free in the cytoplasm.</text>
</comment>
<dbReference type="EMBL" id="JALJXV010000009">
    <property type="protein sequence ID" value="MCP1676314.1"/>
    <property type="molecule type" value="Genomic_DNA"/>
</dbReference>
<keyword evidence="7 11" id="KW-0143">Chaperone</keyword>
<dbReference type="GO" id="GO:0043335">
    <property type="term" value="P:protein unfolding"/>
    <property type="evidence" value="ECO:0007669"/>
    <property type="project" value="TreeGrafter"/>
</dbReference>
<dbReference type="InterPro" id="IPR005215">
    <property type="entry name" value="Trig_fac"/>
</dbReference>
<reference evidence="16" key="1">
    <citation type="submission" date="2022-03" db="EMBL/GenBank/DDBJ databases">
        <title>Genomic Encyclopedia of Type Strains, Phase III (KMG-III): the genomes of soil and plant-associated and newly described type strains.</title>
        <authorList>
            <person name="Whitman W."/>
        </authorList>
    </citation>
    <scope>NUCLEOTIDE SEQUENCE</scope>
    <source>
        <strain evidence="16">ANL 6-2</strain>
    </source>
</reference>
<keyword evidence="6 11" id="KW-0697">Rotamase</keyword>
<evidence type="ECO:0000256" key="7">
    <source>
        <dbReference type="ARBA" id="ARBA00023186"/>
    </source>
</evidence>
<dbReference type="GO" id="GO:0003755">
    <property type="term" value="F:peptidyl-prolyl cis-trans isomerase activity"/>
    <property type="evidence" value="ECO:0007669"/>
    <property type="project" value="UniProtKB-UniRule"/>
</dbReference>
<dbReference type="GO" id="GO:0051083">
    <property type="term" value="P:'de novo' cotranslational protein folding"/>
    <property type="evidence" value="ECO:0007669"/>
    <property type="project" value="TreeGrafter"/>
</dbReference>
<dbReference type="InterPro" id="IPR027304">
    <property type="entry name" value="Trigger_fact/SurA_dom_sf"/>
</dbReference>
<evidence type="ECO:0000256" key="9">
    <source>
        <dbReference type="ARBA" id="ARBA00023306"/>
    </source>
</evidence>
<evidence type="ECO:0000256" key="6">
    <source>
        <dbReference type="ARBA" id="ARBA00023110"/>
    </source>
</evidence>
<evidence type="ECO:0000259" key="15">
    <source>
        <dbReference type="Pfam" id="PF05698"/>
    </source>
</evidence>
<dbReference type="Gene3D" id="1.10.3120.10">
    <property type="entry name" value="Trigger factor, C-terminal domain"/>
    <property type="match status" value="1"/>
</dbReference>
<organism evidence="16 17">
    <name type="scientific">Natronocella acetinitrilica</name>
    <dbReference type="NCBI Taxonomy" id="414046"/>
    <lineage>
        <taxon>Bacteria</taxon>
        <taxon>Pseudomonadati</taxon>
        <taxon>Pseudomonadota</taxon>
        <taxon>Gammaproteobacteria</taxon>
        <taxon>Chromatiales</taxon>
        <taxon>Ectothiorhodospiraceae</taxon>
        <taxon>Natronocella</taxon>
    </lineage>
</organism>
<evidence type="ECO:0000259" key="13">
    <source>
        <dbReference type="Pfam" id="PF00254"/>
    </source>
</evidence>
<evidence type="ECO:0000313" key="16">
    <source>
        <dbReference type="EMBL" id="MCP1676314.1"/>
    </source>
</evidence>
<evidence type="ECO:0000256" key="8">
    <source>
        <dbReference type="ARBA" id="ARBA00023235"/>
    </source>
</evidence>
<keyword evidence="17" id="KW-1185">Reference proteome</keyword>
<dbReference type="InterPro" id="IPR037041">
    <property type="entry name" value="Trigger_fac_C_sf"/>
</dbReference>
<dbReference type="Proteomes" id="UP001205843">
    <property type="component" value="Unassembled WGS sequence"/>
</dbReference>
<dbReference type="GO" id="GO:0005737">
    <property type="term" value="C:cytoplasm"/>
    <property type="evidence" value="ECO:0007669"/>
    <property type="project" value="UniProtKB-SubCell"/>
</dbReference>
<dbReference type="Gene3D" id="3.10.50.40">
    <property type="match status" value="1"/>
</dbReference>
<sequence>MQVSVETTSGLERKMRVQVPADRVDGEVESRLRNLARQVRLDGFRPGKVPFKVVRQRYGGQVRQEVLNEVLQQTYGEALEQEKLNPAGAPAVDLKQGMDGGDLEYEATFEVMPEVEVQGTDALKLERPVAEVTDEDISRVLEDLRKQQAKYNTVERPAQERDRVLVDFKGTIDGEDFPGNEGEDQPVTIGSNTMPREFEQALVGVSAGEEKDIDYTFADDFPTESVRGKTAIFKTQVKAVEEPELPELDDDLAVAVGIAEGGLEALRQLIRQNLENEASKATQAQLKEQVTEQLGTANAELTLPKALVDGEIKALQQQMKQRIQQQTGQEDDDFDLPGELFEEQARRRVRLGLLMNRLISKNEIKLDQDKARARLQEMAANYPNPQEVIQYYTQNRQLMQSLEVSVLEDQVIDWLIEQAETTDKSLSLDELLKPRQSKQADDAEDESTADTQKSGD</sequence>
<feature type="domain" description="Trigger factor C-terminal" evidence="15">
    <location>
        <begin position="263"/>
        <end position="417"/>
    </location>
</feature>
<comment type="similarity">
    <text evidence="2 11">Belongs to the FKBP-type PPIase family. Tig subfamily.</text>
</comment>
<dbReference type="InterPro" id="IPR046357">
    <property type="entry name" value="PPIase_dom_sf"/>
</dbReference>
<evidence type="ECO:0000259" key="14">
    <source>
        <dbReference type="Pfam" id="PF05697"/>
    </source>
</evidence>
<proteinExistence type="inferred from homology"/>
<keyword evidence="5 11" id="KW-0132">Cell division</keyword>
<dbReference type="PANTHER" id="PTHR30560:SF3">
    <property type="entry name" value="TRIGGER FACTOR-LIKE PROTEIN TIG, CHLOROPLASTIC"/>
    <property type="match status" value="1"/>
</dbReference>
<comment type="function">
    <text evidence="11">Involved in protein export. Acts as a chaperone by maintaining the newly synthesized protein in an open conformation. Functions as a peptidyl-prolyl cis-trans isomerase.</text>
</comment>
<dbReference type="SUPFAM" id="SSF109998">
    <property type="entry name" value="Triger factor/SurA peptide-binding domain-like"/>
    <property type="match status" value="1"/>
</dbReference>
<dbReference type="RefSeq" id="WP_253482032.1">
    <property type="nucleotide sequence ID" value="NZ_JALJXV010000009.1"/>
</dbReference>
<dbReference type="InterPro" id="IPR001179">
    <property type="entry name" value="PPIase_FKBP_dom"/>
</dbReference>
<dbReference type="EC" id="5.2.1.8" evidence="3 11"/>
<evidence type="ECO:0000256" key="2">
    <source>
        <dbReference type="ARBA" id="ARBA00005464"/>
    </source>
</evidence>
<dbReference type="GO" id="GO:0044183">
    <property type="term" value="F:protein folding chaperone"/>
    <property type="evidence" value="ECO:0007669"/>
    <property type="project" value="TreeGrafter"/>
</dbReference>
<feature type="domain" description="PPIase FKBP-type" evidence="13">
    <location>
        <begin position="156"/>
        <end position="237"/>
    </location>
</feature>
<gene>
    <name evidence="11" type="primary">tig</name>
    <name evidence="16" type="ORF">J2T57_003475</name>
</gene>
<feature type="region of interest" description="Disordered" evidence="12">
    <location>
        <begin position="425"/>
        <end position="456"/>
    </location>
</feature>
<dbReference type="Pfam" id="PF00254">
    <property type="entry name" value="FKBP_C"/>
    <property type="match status" value="1"/>
</dbReference>
<keyword evidence="9 11" id="KW-0131">Cell cycle</keyword>
<comment type="domain">
    <text evidence="11">Consists of 3 domains; the N-terminus binds the ribosome, the middle domain has PPIase activity, while the C-terminus has intrinsic chaperone activity on its own.</text>
</comment>
<feature type="region of interest" description="Disordered" evidence="12">
    <location>
        <begin position="170"/>
        <end position="191"/>
    </location>
</feature>
<comment type="caution">
    <text evidence="16">The sequence shown here is derived from an EMBL/GenBank/DDBJ whole genome shotgun (WGS) entry which is preliminary data.</text>
</comment>
<evidence type="ECO:0000256" key="3">
    <source>
        <dbReference type="ARBA" id="ARBA00013194"/>
    </source>
</evidence>
<accession>A0AAE3G616</accession>
<evidence type="ECO:0000256" key="5">
    <source>
        <dbReference type="ARBA" id="ARBA00022618"/>
    </source>
</evidence>
<dbReference type="GO" id="GO:0051301">
    <property type="term" value="P:cell division"/>
    <property type="evidence" value="ECO:0007669"/>
    <property type="project" value="UniProtKB-KW"/>
</dbReference>
<dbReference type="PANTHER" id="PTHR30560">
    <property type="entry name" value="TRIGGER FACTOR CHAPERONE AND PEPTIDYL-PROLYL CIS/TRANS ISOMERASE"/>
    <property type="match status" value="1"/>
</dbReference>
<protein>
    <recommendedName>
        <fullName evidence="4 11">Trigger factor</fullName>
        <shortName evidence="11">TF</shortName>
        <ecNumber evidence="3 11">5.2.1.8</ecNumber>
    </recommendedName>
    <alternativeName>
        <fullName evidence="10 11">PPIase</fullName>
    </alternativeName>
</protein>
<comment type="catalytic activity">
    <reaction evidence="1 11">
        <text>[protein]-peptidylproline (omega=180) = [protein]-peptidylproline (omega=0)</text>
        <dbReference type="Rhea" id="RHEA:16237"/>
        <dbReference type="Rhea" id="RHEA-COMP:10747"/>
        <dbReference type="Rhea" id="RHEA-COMP:10748"/>
        <dbReference type="ChEBI" id="CHEBI:83833"/>
        <dbReference type="ChEBI" id="CHEBI:83834"/>
        <dbReference type="EC" id="5.2.1.8"/>
    </reaction>
</comment>
<evidence type="ECO:0000256" key="12">
    <source>
        <dbReference type="SAM" id="MobiDB-lite"/>
    </source>
</evidence>
<dbReference type="InterPro" id="IPR036611">
    <property type="entry name" value="Trigger_fac_ribosome-bd_sf"/>
</dbReference>
<feature type="domain" description="Trigger factor ribosome-binding bacterial" evidence="14">
    <location>
        <begin position="1"/>
        <end position="144"/>
    </location>
</feature>
<evidence type="ECO:0000256" key="10">
    <source>
        <dbReference type="ARBA" id="ARBA00029986"/>
    </source>
</evidence>
<keyword evidence="11" id="KW-0963">Cytoplasm</keyword>
<dbReference type="NCBIfam" id="TIGR00115">
    <property type="entry name" value="tig"/>
    <property type="match status" value="1"/>
</dbReference>
<dbReference type="GO" id="GO:0043022">
    <property type="term" value="F:ribosome binding"/>
    <property type="evidence" value="ECO:0007669"/>
    <property type="project" value="TreeGrafter"/>
</dbReference>
<dbReference type="SUPFAM" id="SSF102735">
    <property type="entry name" value="Trigger factor ribosome-binding domain"/>
    <property type="match status" value="1"/>
</dbReference>
<dbReference type="PIRSF" id="PIRSF003095">
    <property type="entry name" value="Trigger_factor"/>
    <property type="match status" value="1"/>
</dbReference>